<dbReference type="eggNOG" id="KOG0498">
    <property type="taxonomic scope" value="Eukaryota"/>
</dbReference>
<reference evidence="2" key="1">
    <citation type="journal article" date="2006" name="PLoS Biol.">
        <title>Macronuclear genome sequence of the ciliate Tetrahymena thermophila, a model eukaryote.</title>
        <authorList>
            <person name="Eisen J.A."/>
            <person name="Coyne R.S."/>
            <person name="Wu M."/>
            <person name="Wu D."/>
            <person name="Thiagarajan M."/>
            <person name="Wortman J.R."/>
            <person name="Badger J.H."/>
            <person name="Ren Q."/>
            <person name="Amedeo P."/>
            <person name="Jones K.M."/>
            <person name="Tallon L.J."/>
            <person name="Delcher A.L."/>
            <person name="Salzberg S.L."/>
            <person name="Silva J.C."/>
            <person name="Haas B.J."/>
            <person name="Majoros W.H."/>
            <person name="Farzad M."/>
            <person name="Carlton J.M."/>
            <person name="Smith R.K. Jr."/>
            <person name="Garg J."/>
            <person name="Pearlman R.E."/>
            <person name="Karrer K.M."/>
            <person name="Sun L."/>
            <person name="Manning G."/>
            <person name="Elde N.C."/>
            <person name="Turkewitz A.P."/>
            <person name="Asai D.J."/>
            <person name="Wilkes D.E."/>
            <person name="Wang Y."/>
            <person name="Cai H."/>
            <person name="Collins K."/>
            <person name="Stewart B.A."/>
            <person name="Lee S.R."/>
            <person name="Wilamowska K."/>
            <person name="Weinberg Z."/>
            <person name="Ruzzo W.L."/>
            <person name="Wloga D."/>
            <person name="Gaertig J."/>
            <person name="Frankel J."/>
            <person name="Tsao C.-C."/>
            <person name="Gorovsky M.A."/>
            <person name="Keeling P.J."/>
            <person name="Waller R.F."/>
            <person name="Patron N.J."/>
            <person name="Cherry J.M."/>
            <person name="Stover N.A."/>
            <person name="Krieger C.J."/>
            <person name="del Toro C."/>
            <person name="Ryder H.F."/>
            <person name="Williamson S.C."/>
            <person name="Barbeau R.A."/>
            <person name="Hamilton E.P."/>
            <person name="Orias E."/>
        </authorList>
    </citation>
    <scope>NUCLEOTIDE SEQUENCE [LARGE SCALE GENOMIC DNA]</scope>
    <source>
        <strain evidence="2">SB210</strain>
    </source>
</reference>
<dbReference type="KEGG" id="tet:TTHERM_00760440"/>
<dbReference type="AlphaFoldDB" id="I7M610"/>
<name>I7M610_TETTS</name>
<sequence length="280" mass="33360">MLQENLNNKNQQQIQAICNDQINQEIISNFSKSYNILIESDQTRTNLNKARLSSKTYQSIEQLNFLQKNEPSLQLEEIQNSQNTHKQKSSNNFSDENKNISSLFQENEKQISNSIKKQKTVSYNNTQEMSKNKIPHSSNNANTYNSLNQIYQNNVSNLFQNPNLKQFLNNYAQYNRKNNFSHKTIKFDALKTDFVLDYFDRMKLFKRFFPKNNFDQTIKKVKQFYQQNLKQKKLEFRRQKSAQNRNHEEKLDFNKFYCNPTQASYGINTSNKTKFPIKYI</sequence>
<proteinExistence type="predicted"/>
<dbReference type="GeneID" id="7839859"/>
<accession>I7M610</accession>
<evidence type="ECO:0000313" key="1">
    <source>
        <dbReference type="EMBL" id="EAR83997.2"/>
    </source>
</evidence>
<dbReference type="InParanoid" id="I7M610"/>
<gene>
    <name evidence="1" type="ORF">TTHERM_00760440</name>
</gene>
<protein>
    <submittedName>
        <fullName evidence="1">Cyclic nucleotide-binding domain protein</fullName>
    </submittedName>
</protein>
<dbReference type="Proteomes" id="UP000009168">
    <property type="component" value="Unassembled WGS sequence"/>
</dbReference>
<organism evidence="1 2">
    <name type="scientific">Tetrahymena thermophila (strain SB210)</name>
    <dbReference type="NCBI Taxonomy" id="312017"/>
    <lineage>
        <taxon>Eukaryota</taxon>
        <taxon>Sar</taxon>
        <taxon>Alveolata</taxon>
        <taxon>Ciliophora</taxon>
        <taxon>Intramacronucleata</taxon>
        <taxon>Oligohymenophorea</taxon>
        <taxon>Hymenostomatida</taxon>
        <taxon>Tetrahymenina</taxon>
        <taxon>Tetrahymenidae</taxon>
        <taxon>Tetrahymena</taxon>
    </lineage>
</organism>
<keyword evidence="2" id="KW-1185">Reference proteome</keyword>
<dbReference type="RefSeq" id="XP_001031660.2">
    <property type="nucleotide sequence ID" value="XM_001031660.2"/>
</dbReference>
<evidence type="ECO:0000313" key="2">
    <source>
        <dbReference type="Proteomes" id="UP000009168"/>
    </source>
</evidence>
<dbReference type="EMBL" id="GG662440">
    <property type="protein sequence ID" value="EAR83997.2"/>
    <property type="molecule type" value="Genomic_DNA"/>
</dbReference>